<keyword evidence="2" id="KW-1185">Reference proteome</keyword>
<evidence type="ECO:0000313" key="1">
    <source>
        <dbReference type="EMBL" id="KAG0418696.1"/>
    </source>
</evidence>
<sequence>MSVRSSVVYSVPLFSPCPCARNCNYVLGDARPCLVYRKQAPRGPVQSHYQPLVEDWMSAGQRSSQVDRPTYHQEPEHVPPGTHPPPRQAHEEAESLEDDSTFKDDLSDMDDSEGSQDWTESRGKKRQRKRGGSGTFGTTRHRQLEEGFSVLFAPNNSDSVASFSPSKLTEYVQSAAPGAVEEVHVNNARNLIAVEARAPKLEGIILHLKVLCTTPVRAFLPSPPNTCIELIRDMELGLSDADVPNQIRAPVKIWDVRRLGEKSKLVKIVKALQCRRCLRYGHIFAVCNRLQACVRCGASHDGGCASCEPKCINCRQSHEAASPSYPTRHREVAIFRYRSESNATLRDAREALRNPSSAKPEKKSRSAQGSTPSDKNTPPHARPSPIDTHAPAVSPPTCQESDATPGTSHSASGPTVKQTWAETVKSSKPSKVRVTQASRQGAAVPPTTGHMEAAAPLSPHPLKYIVIHILPTSLFRKFLEAILALEGIIGRRWQRYP</sequence>
<accession>A0AC60PGD0</accession>
<dbReference type="Proteomes" id="UP000805193">
    <property type="component" value="Unassembled WGS sequence"/>
</dbReference>
<evidence type="ECO:0000313" key="2">
    <source>
        <dbReference type="Proteomes" id="UP000805193"/>
    </source>
</evidence>
<reference evidence="1 2" key="1">
    <citation type="journal article" date="2020" name="Cell">
        <title>Large-Scale Comparative Analyses of Tick Genomes Elucidate Their Genetic Diversity and Vector Capacities.</title>
        <authorList>
            <consortium name="Tick Genome and Microbiome Consortium (TIGMIC)"/>
            <person name="Jia N."/>
            <person name="Wang J."/>
            <person name="Shi W."/>
            <person name="Du L."/>
            <person name="Sun Y."/>
            <person name="Zhan W."/>
            <person name="Jiang J.F."/>
            <person name="Wang Q."/>
            <person name="Zhang B."/>
            <person name="Ji P."/>
            <person name="Bell-Sakyi L."/>
            <person name="Cui X.M."/>
            <person name="Yuan T.T."/>
            <person name="Jiang B.G."/>
            <person name="Yang W.F."/>
            <person name="Lam T.T."/>
            <person name="Chang Q.C."/>
            <person name="Ding S.J."/>
            <person name="Wang X.J."/>
            <person name="Zhu J.G."/>
            <person name="Ruan X.D."/>
            <person name="Zhao L."/>
            <person name="Wei J.T."/>
            <person name="Ye R.Z."/>
            <person name="Que T.C."/>
            <person name="Du C.H."/>
            <person name="Zhou Y.H."/>
            <person name="Cheng J.X."/>
            <person name="Dai P.F."/>
            <person name="Guo W.B."/>
            <person name="Han X.H."/>
            <person name="Huang E.J."/>
            <person name="Li L.F."/>
            <person name="Wei W."/>
            <person name="Gao Y.C."/>
            <person name="Liu J.Z."/>
            <person name="Shao H.Z."/>
            <person name="Wang X."/>
            <person name="Wang C.C."/>
            <person name="Yang T.C."/>
            <person name="Huo Q.B."/>
            <person name="Li W."/>
            <person name="Chen H.Y."/>
            <person name="Chen S.E."/>
            <person name="Zhou L.G."/>
            <person name="Ni X.B."/>
            <person name="Tian J.H."/>
            <person name="Sheng Y."/>
            <person name="Liu T."/>
            <person name="Pan Y.S."/>
            <person name="Xia L.Y."/>
            <person name="Li J."/>
            <person name="Zhao F."/>
            <person name="Cao W.C."/>
        </authorList>
    </citation>
    <scope>NUCLEOTIDE SEQUENCE [LARGE SCALE GENOMIC DNA]</scope>
    <source>
        <strain evidence="1">Iper-2018</strain>
    </source>
</reference>
<comment type="caution">
    <text evidence="1">The sequence shown here is derived from an EMBL/GenBank/DDBJ whole genome shotgun (WGS) entry which is preliminary data.</text>
</comment>
<name>A0AC60PGD0_IXOPE</name>
<gene>
    <name evidence="1" type="ORF">HPB47_004653</name>
</gene>
<proteinExistence type="predicted"/>
<protein>
    <submittedName>
        <fullName evidence="1">Uncharacterized protein</fullName>
    </submittedName>
</protein>
<organism evidence="1 2">
    <name type="scientific">Ixodes persulcatus</name>
    <name type="common">Taiga tick</name>
    <dbReference type="NCBI Taxonomy" id="34615"/>
    <lineage>
        <taxon>Eukaryota</taxon>
        <taxon>Metazoa</taxon>
        <taxon>Ecdysozoa</taxon>
        <taxon>Arthropoda</taxon>
        <taxon>Chelicerata</taxon>
        <taxon>Arachnida</taxon>
        <taxon>Acari</taxon>
        <taxon>Parasitiformes</taxon>
        <taxon>Ixodida</taxon>
        <taxon>Ixodoidea</taxon>
        <taxon>Ixodidae</taxon>
        <taxon>Ixodinae</taxon>
        <taxon>Ixodes</taxon>
    </lineage>
</organism>
<dbReference type="EMBL" id="JABSTQ010010712">
    <property type="protein sequence ID" value="KAG0418696.1"/>
    <property type="molecule type" value="Genomic_DNA"/>
</dbReference>